<evidence type="ECO:0000313" key="1">
    <source>
        <dbReference type="EMBL" id="KAH9695553.1"/>
    </source>
</evidence>
<organism evidence="1 2">
    <name type="scientific">Citrus sinensis</name>
    <name type="common">Sweet orange</name>
    <name type="synonym">Citrus aurantium var. sinensis</name>
    <dbReference type="NCBI Taxonomy" id="2711"/>
    <lineage>
        <taxon>Eukaryota</taxon>
        <taxon>Viridiplantae</taxon>
        <taxon>Streptophyta</taxon>
        <taxon>Embryophyta</taxon>
        <taxon>Tracheophyta</taxon>
        <taxon>Spermatophyta</taxon>
        <taxon>Magnoliopsida</taxon>
        <taxon>eudicotyledons</taxon>
        <taxon>Gunneridae</taxon>
        <taxon>Pentapetalae</taxon>
        <taxon>rosids</taxon>
        <taxon>malvids</taxon>
        <taxon>Sapindales</taxon>
        <taxon>Rutaceae</taxon>
        <taxon>Aurantioideae</taxon>
        <taxon>Citrus</taxon>
    </lineage>
</organism>
<name>A0ACB8IF07_CITSI</name>
<gene>
    <name evidence="1" type="ORF">KPL71_022816</name>
</gene>
<comment type="caution">
    <text evidence="1">The sequence shown here is derived from an EMBL/GenBank/DDBJ whole genome shotgun (WGS) entry which is preliminary data.</text>
</comment>
<reference evidence="2" key="1">
    <citation type="journal article" date="2023" name="Hortic. Res.">
        <title>A chromosome-level phased genome enabling allele-level studies in sweet orange: a case study on citrus Huanglongbing tolerance.</title>
        <authorList>
            <person name="Wu B."/>
            <person name="Yu Q."/>
            <person name="Deng Z."/>
            <person name="Duan Y."/>
            <person name="Luo F."/>
            <person name="Gmitter F. Jr."/>
        </authorList>
    </citation>
    <scope>NUCLEOTIDE SEQUENCE [LARGE SCALE GENOMIC DNA]</scope>
    <source>
        <strain evidence="2">cv. Valencia</strain>
    </source>
</reference>
<dbReference type="Proteomes" id="UP000829398">
    <property type="component" value="Chromosome 8"/>
</dbReference>
<dbReference type="EMBL" id="CM039177">
    <property type="protein sequence ID" value="KAH9695553.1"/>
    <property type="molecule type" value="Genomic_DNA"/>
</dbReference>
<keyword evidence="2" id="KW-1185">Reference proteome</keyword>
<evidence type="ECO:0000313" key="2">
    <source>
        <dbReference type="Proteomes" id="UP000829398"/>
    </source>
</evidence>
<sequence>MSMACMDPRISFSTDFVETKSEESNYREAPVSADFEFSVRNYNMKPADEIFFKGMLVPLKDNCGNTTRKMTTLREELLADDDEYEHALPRMPKSTAAWWRERLGLKRAHILSKRGDRNDGVLMEDIIEEKKSVFVNVNEEAPVGKTIQEGQATVQLWYRATVAPAVGSTQMSGVHLNKWKSNSWV</sequence>
<proteinExistence type="predicted"/>
<protein>
    <submittedName>
        <fullName evidence="1">Uncharacterized protein</fullName>
    </submittedName>
</protein>
<accession>A0ACB8IF07</accession>